<comment type="caution">
    <text evidence="1">The sequence shown here is derived from an EMBL/GenBank/DDBJ whole genome shotgun (WGS) entry which is preliminary data.</text>
</comment>
<evidence type="ECO:0000313" key="2">
    <source>
        <dbReference type="Proteomes" id="UP000828048"/>
    </source>
</evidence>
<proteinExistence type="predicted"/>
<protein>
    <submittedName>
        <fullName evidence="1">Uncharacterized protein</fullName>
    </submittedName>
</protein>
<accession>A0ACB7YFN5</accession>
<name>A0ACB7YFN5_9ERIC</name>
<gene>
    <name evidence="1" type="ORF">Vadar_023561</name>
</gene>
<evidence type="ECO:0000313" key="1">
    <source>
        <dbReference type="EMBL" id="KAH7852333.1"/>
    </source>
</evidence>
<dbReference type="Proteomes" id="UP000828048">
    <property type="component" value="Chromosome 8"/>
</dbReference>
<dbReference type="EMBL" id="CM037158">
    <property type="protein sequence ID" value="KAH7852333.1"/>
    <property type="molecule type" value="Genomic_DNA"/>
</dbReference>
<organism evidence="1 2">
    <name type="scientific">Vaccinium darrowii</name>
    <dbReference type="NCBI Taxonomy" id="229202"/>
    <lineage>
        <taxon>Eukaryota</taxon>
        <taxon>Viridiplantae</taxon>
        <taxon>Streptophyta</taxon>
        <taxon>Embryophyta</taxon>
        <taxon>Tracheophyta</taxon>
        <taxon>Spermatophyta</taxon>
        <taxon>Magnoliopsida</taxon>
        <taxon>eudicotyledons</taxon>
        <taxon>Gunneridae</taxon>
        <taxon>Pentapetalae</taxon>
        <taxon>asterids</taxon>
        <taxon>Ericales</taxon>
        <taxon>Ericaceae</taxon>
        <taxon>Vaccinioideae</taxon>
        <taxon>Vaccinieae</taxon>
        <taxon>Vaccinium</taxon>
    </lineage>
</organism>
<reference evidence="1 2" key="1">
    <citation type="journal article" date="2021" name="Hortic Res">
        <title>High-quality reference genome and annotation aids understanding of berry development for evergreen blueberry (Vaccinium darrowii).</title>
        <authorList>
            <person name="Yu J."/>
            <person name="Hulse-Kemp A.M."/>
            <person name="Babiker E."/>
            <person name="Staton M."/>
        </authorList>
    </citation>
    <scope>NUCLEOTIDE SEQUENCE [LARGE SCALE GENOMIC DNA]</scope>
    <source>
        <strain evidence="2">cv. NJ 8807/NJ 8810</strain>
        <tissue evidence="1">Young leaf</tissue>
    </source>
</reference>
<keyword evidence="2" id="KW-1185">Reference proteome</keyword>
<sequence>MEATLEEKNNDVDSDDYPQELKDGCIAAFTLIGMKYVKMDFQLANHQNRQNRETLGEYLPLLPVDKAFIEALSLPEGLLLKLKVPERGKPIDGLTPPEFPPIKNLQGQIGECGMPFEKQLTTSDVKEDQSGLTITKDLVTEFIDPMMTDEEKDASKKVEGIQVLIYDSRGNQYQMKFKRWSGGKSQVLTSGWKAFCKDNEFKAHEDWITIWVSRHKETQKLCFVILARRFPITKLVPRKYGNKGENASHISENNKRKQIEFPDDY</sequence>